<name>A0ABP0UV48_9BRYO</name>
<keyword evidence="3" id="KW-1185">Reference proteome</keyword>
<evidence type="ECO:0000313" key="2">
    <source>
        <dbReference type="EMBL" id="CAK9229962.1"/>
    </source>
</evidence>
<proteinExistence type="predicted"/>
<evidence type="ECO:0000256" key="1">
    <source>
        <dbReference type="SAM" id="MobiDB-lite"/>
    </source>
</evidence>
<accession>A0ABP0UV48</accession>
<gene>
    <name evidence="2" type="ORF">CSSPTR1EN2_LOCUS19995</name>
</gene>
<organism evidence="2 3">
    <name type="scientific">Sphagnum troendelagicum</name>
    <dbReference type="NCBI Taxonomy" id="128251"/>
    <lineage>
        <taxon>Eukaryota</taxon>
        <taxon>Viridiplantae</taxon>
        <taxon>Streptophyta</taxon>
        <taxon>Embryophyta</taxon>
        <taxon>Bryophyta</taxon>
        <taxon>Sphagnophytina</taxon>
        <taxon>Sphagnopsida</taxon>
        <taxon>Sphagnales</taxon>
        <taxon>Sphagnaceae</taxon>
        <taxon>Sphagnum</taxon>
    </lineage>
</organism>
<protein>
    <submittedName>
        <fullName evidence="2">Uncharacterized protein</fullName>
    </submittedName>
</protein>
<evidence type="ECO:0000313" key="3">
    <source>
        <dbReference type="Proteomes" id="UP001497512"/>
    </source>
</evidence>
<sequence length="176" mass="19089">MCCITVIPLDVGGKMKNYEEYDDHHGLKNNLYDAQKIDLHDVLGCSWVPATGNGNSVTFIISVPDGGSSGWRPPQKNSSLIIISVPDGGSSGWRPPQKNSSFLIISVPDGGSSHWRPPKANSWFMIISVPDGGSSDWRPPEENSLMISVPDDGGSSRWRPPKKLPDTENILSCSNS</sequence>
<dbReference type="EMBL" id="OZ019898">
    <property type="protein sequence ID" value="CAK9229962.1"/>
    <property type="molecule type" value="Genomic_DNA"/>
</dbReference>
<feature type="region of interest" description="Disordered" evidence="1">
    <location>
        <begin position="135"/>
        <end position="176"/>
    </location>
</feature>
<reference evidence="2" key="1">
    <citation type="submission" date="2024-02" db="EMBL/GenBank/DDBJ databases">
        <authorList>
            <consortium name="ELIXIR-Norway"/>
            <consortium name="Elixir Norway"/>
        </authorList>
    </citation>
    <scope>NUCLEOTIDE SEQUENCE</scope>
</reference>
<dbReference type="Proteomes" id="UP001497512">
    <property type="component" value="Chromosome 6"/>
</dbReference>